<name>A0AAE0VRL0_9BIVA</name>
<feature type="compositionally biased region" description="Polar residues" evidence="1">
    <location>
        <begin position="93"/>
        <end position="102"/>
    </location>
</feature>
<reference evidence="2" key="3">
    <citation type="submission" date="2023-05" db="EMBL/GenBank/DDBJ databases">
        <authorList>
            <person name="Smith C.H."/>
        </authorList>
    </citation>
    <scope>NUCLEOTIDE SEQUENCE</scope>
    <source>
        <strain evidence="2">CHS0354</strain>
        <tissue evidence="2">Mantle</tissue>
    </source>
</reference>
<organism evidence="2 3">
    <name type="scientific">Potamilus streckersoni</name>
    <dbReference type="NCBI Taxonomy" id="2493646"/>
    <lineage>
        <taxon>Eukaryota</taxon>
        <taxon>Metazoa</taxon>
        <taxon>Spiralia</taxon>
        <taxon>Lophotrochozoa</taxon>
        <taxon>Mollusca</taxon>
        <taxon>Bivalvia</taxon>
        <taxon>Autobranchia</taxon>
        <taxon>Heteroconchia</taxon>
        <taxon>Palaeoheterodonta</taxon>
        <taxon>Unionida</taxon>
        <taxon>Unionoidea</taxon>
        <taxon>Unionidae</taxon>
        <taxon>Ambleminae</taxon>
        <taxon>Lampsilini</taxon>
        <taxon>Potamilus</taxon>
    </lineage>
</organism>
<protein>
    <submittedName>
        <fullName evidence="2">Uncharacterized protein</fullName>
    </submittedName>
</protein>
<reference evidence="2" key="2">
    <citation type="journal article" date="2021" name="Genome Biol. Evol.">
        <title>Developing a high-quality reference genome for a parasitic bivalve with doubly uniparental inheritance (Bivalvia: Unionida).</title>
        <authorList>
            <person name="Smith C.H."/>
        </authorList>
    </citation>
    <scope>NUCLEOTIDE SEQUENCE</scope>
    <source>
        <strain evidence="2">CHS0354</strain>
        <tissue evidence="2">Mantle</tissue>
    </source>
</reference>
<feature type="compositionally biased region" description="Polar residues" evidence="1">
    <location>
        <begin position="110"/>
        <end position="132"/>
    </location>
</feature>
<proteinExistence type="predicted"/>
<feature type="region of interest" description="Disordered" evidence="1">
    <location>
        <begin position="70"/>
        <end position="170"/>
    </location>
</feature>
<dbReference type="EMBL" id="JAEAOA010000534">
    <property type="protein sequence ID" value="KAK3587431.1"/>
    <property type="molecule type" value="Genomic_DNA"/>
</dbReference>
<feature type="compositionally biased region" description="Basic and acidic residues" evidence="1">
    <location>
        <begin position="80"/>
        <end position="90"/>
    </location>
</feature>
<gene>
    <name evidence="2" type="ORF">CHS0354_007918</name>
</gene>
<sequence length="207" mass="23142">MTTEYEILKPSTPTMQLIKTALNTTTGTLTRQSPSPTANDIHSLEDALITIHQDNKNRYLLIHIWKETNSHTPNDAPPPPREHKANETHQQRPHITTQNITNQKRKFEQGMSTGTQQKRQAQTVQAWPSVSHDTGKSTGGESTKGDATTQGRKQSQKHRATTKKNPHHTTIITGNLSIIATPNTPQPTYRRDGALIETNNHKLTKPT</sequence>
<accession>A0AAE0VRL0</accession>
<dbReference type="AlphaFoldDB" id="A0AAE0VRL0"/>
<evidence type="ECO:0000313" key="3">
    <source>
        <dbReference type="Proteomes" id="UP001195483"/>
    </source>
</evidence>
<dbReference type="Proteomes" id="UP001195483">
    <property type="component" value="Unassembled WGS sequence"/>
</dbReference>
<evidence type="ECO:0000256" key="1">
    <source>
        <dbReference type="SAM" id="MobiDB-lite"/>
    </source>
</evidence>
<feature type="compositionally biased region" description="Basic residues" evidence="1">
    <location>
        <begin position="154"/>
        <end position="167"/>
    </location>
</feature>
<keyword evidence="3" id="KW-1185">Reference proteome</keyword>
<reference evidence="2" key="1">
    <citation type="journal article" date="2021" name="Genome Biol. Evol.">
        <title>A High-Quality Reference Genome for a Parasitic Bivalve with Doubly Uniparental Inheritance (Bivalvia: Unionida).</title>
        <authorList>
            <person name="Smith C.H."/>
        </authorList>
    </citation>
    <scope>NUCLEOTIDE SEQUENCE</scope>
    <source>
        <strain evidence="2">CHS0354</strain>
    </source>
</reference>
<comment type="caution">
    <text evidence="2">The sequence shown here is derived from an EMBL/GenBank/DDBJ whole genome shotgun (WGS) entry which is preliminary data.</text>
</comment>
<evidence type="ECO:0000313" key="2">
    <source>
        <dbReference type="EMBL" id="KAK3587431.1"/>
    </source>
</evidence>